<proteinExistence type="predicted"/>
<evidence type="ECO:0000256" key="2">
    <source>
        <dbReference type="SAM" id="MobiDB-lite"/>
    </source>
</evidence>
<evidence type="ECO:0000256" key="1">
    <source>
        <dbReference type="SAM" id="Coils"/>
    </source>
</evidence>
<reference evidence="3" key="1">
    <citation type="submission" date="2023-07" db="EMBL/GenBank/DDBJ databases">
        <authorList>
            <consortium name="AG Swart"/>
            <person name="Singh M."/>
            <person name="Singh A."/>
            <person name="Seah K."/>
            <person name="Emmerich C."/>
        </authorList>
    </citation>
    <scope>NUCLEOTIDE SEQUENCE</scope>
    <source>
        <strain evidence="3">DP1</strain>
    </source>
</reference>
<dbReference type="EMBL" id="CAMPGE010002851">
    <property type="protein sequence ID" value="CAI2361664.1"/>
    <property type="molecule type" value="Genomic_DNA"/>
</dbReference>
<feature type="region of interest" description="Disordered" evidence="2">
    <location>
        <begin position="1"/>
        <end position="124"/>
    </location>
</feature>
<feature type="compositionally biased region" description="Polar residues" evidence="2">
    <location>
        <begin position="36"/>
        <end position="51"/>
    </location>
</feature>
<evidence type="ECO:0000313" key="4">
    <source>
        <dbReference type="Proteomes" id="UP001295684"/>
    </source>
</evidence>
<protein>
    <submittedName>
        <fullName evidence="3">Uncharacterized protein</fullName>
    </submittedName>
</protein>
<feature type="compositionally biased region" description="Basic residues" evidence="2">
    <location>
        <begin position="12"/>
        <end position="34"/>
    </location>
</feature>
<name>A0AAD1X5L6_EUPCR</name>
<evidence type="ECO:0000313" key="3">
    <source>
        <dbReference type="EMBL" id="CAI2361664.1"/>
    </source>
</evidence>
<sequence>MDALRLVTNSRQGRRKGSAISKGKIKTKKPKLNTRPKPQNSSKTPSESSQTPKRDNPKRHPRAPKSDVENSATFSISSDYLRKPRHQRKVSNFGTKKPEASLQKSKRRQRNHRRDMNRSIDLPQTPFDIFKSLLTQSQMGHHHNHREARVGSNDAHAISTISRMQRSINHEKEQEENQRIIDSLKKENDELNRKIQILEHKLTKSNEISSNLQFQIQKVEEKQSKIEELRERMQEFKKKYKKMKHKKESLYLNKINEYKTREQILIPKFKQLYAKCEELAKWKKIHSCKWDNLERDSIENKLRWVFNNNQQELETYLKSQIHTTQESDANNLVTPVNEIKDINLSLAQRPFKISEF</sequence>
<feature type="compositionally biased region" description="Polar residues" evidence="2">
    <location>
        <begin position="69"/>
        <end position="78"/>
    </location>
</feature>
<feature type="coiled-coil region" evidence="1">
    <location>
        <begin position="170"/>
        <end position="253"/>
    </location>
</feature>
<comment type="caution">
    <text evidence="3">The sequence shown here is derived from an EMBL/GenBank/DDBJ whole genome shotgun (WGS) entry which is preliminary data.</text>
</comment>
<gene>
    <name evidence="3" type="ORF">ECRASSUSDP1_LOCUS2976</name>
</gene>
<keyword evidence="4" id="KW-1185">Reference proteome</keyword>
<dbReference type="AlphaFoldDB" id="A0AAD1X5L6"/>
<feature type="compositionally biased region" description="Basic residues" evidence="2">
    <location>
        <begin position="104"/>
        <end position="115"/>
    </location>
</feature>
<dbReference type="Proteomes" id="UP001295684">
    <property type="component" value="Unassembled WGS sequence"/>
</dbReference>
<organism evidence="3 4">
    <name type="scientific">Euplotes crassus</name>
    <dbReference type="NCBI Taxonomy" id="5936"/>
    <lineage>
        <taxon>Eukaryota</taxon>
        <taxon>Sar</taxon>
        <taxon>Alveolata</taxon>
        <taxon>Ciliophora</taxon>
        <taxon>Intramacronucleata</taxon>
        <taxon>Spirotrichea</taxon>
        <taxon>Hypotrichia</taxon>
        <taxon>Euplotida</taxon>
        <taxon>Euplotidae</taxon>
        <taxon>Moneuplotes</taxon>
    </lineage>
</organism>
<keyword evidence="1" id="KW-0175">Coiled coil</keyword>
<accession>A0AAD1X5L6</accession>